<dbReference type="Gene3D" id="3.90.660.10">
    <property type="match status" value="1"/>
</dbReference>
<evidence type="ECO:0000313" key="2">
    <source>
        <dbReference type="EMBL" id="CAE8716582.1"/>
    </source>
</evidence>
<dbReference type="InterPro" id="IPR036188">
    <property type="entry name" value="FAD/NAD-bd_sf"/>
</dbReference>
<dbReference type="Proteomes" id="UP000626109">
    <property type="component" value="Unassembled WGS sequence"/>
</dbReference>
<dbReference type="AlphaFoldDB" id="A0A813L0K1"/>
<feature type="compositionally biased region" description="Low complexity" evidence="1">
    <location>
        <begin position="21"/>
        <end position="42"/>
    </location>
</feature>
<gene>
    <name evidence="2" type="ORF">PGLA2088_LOCUS39113</name>
</gene>
<organism evidence="2 3">
    <name type="scientific">Polarella glacialis</name>
    <name type="common">Dinoflagellate</name>
    <dbReference type="NCBI Taxonomy" id="89957"/>
    <lineage>
        <taxon>Eukaryota</taxon>
        <taxon>Sar</taxon>
        <taxon>Alveolata</taxon>
        <taxon>Dinophyceae</taxon>
        <taxon>Suessiales</taxon>
        <taxon>Suessiaceae</taxon>
        <taxon>Polarella</taxon>
    </lineage>
</organism>
<evidence type="ECO:0000313" key="3">
    <source>
        <dbReference type="Proteomes" id="UP000626109"/>
    </source>
</evidence>
<dbReference type="Gene3D" id="3.50.50.60">
    <property type="entry name" value="FAD/NAD(P)-binding domain"/>
    <property type="match status" value="1"/>
</dbReference>
<evidence type="ECO:0000256" key="1">
    <source>
        <dbReference type="SAM" id="MobiDB-lite"/>
    </source>
</evidence>
<dbReference type="Pfam" id="PF13450">
    <property type="entry name" value="NAD_binding_8"/>
    <property type="match status" value="1"/>
</dbReference>
<name>A0A813L0K1_POLGL</name>
<feature type="non-terminal residue" evidence="2">
    <location>
        <position position="211"/>
    </location>
</feature>
<dbReference type="SUPFAM" id="SSF51905">
    <property type="entry name" value="FAD/NAD(P)-binding domain"/>
    <property type="match status" value="1"/>
</dbReference>
<reference evidence="2" key="1">
    <citation type="submission" date="2021-02" db="EMBL/GenBank/DDBJ databases">
        <authorList>
            <person name="Dougan E. K."/>
            <person name="Rhodes N."/>
            <person name="Thang M."/>
            <person name="Chan C."/>
        </authorList>
    </citation>
    <scope>NUCLEOTIDE SEQUENCE</scope>
</reference>
<proteinExistence type="predicted"/>
<feature type="non-terminal residue" evidence="2">
    <location>
        <position position="1"/>
    </location>
</feature>
<sequence length="211" mass="22907">LLLLLFFRAADGASTADQETDNNNKNNNNKNNNNKNNNNNNKKNSDNNDIILCDHASVGAGPAGVYHAWRLATHAGTPPNTTICLFERLNRVGGRVASLLQAGPKGDLVVEPGAYRFCPDKICGSIGGKKVCLWTPLVGALITDALKLKSKRYNPNSTEFDHHLYKIVDEVGEDAGFAQYVWGMLQQLEAVAAAKGITFRLFLGHSLESIA</sequence>
<protein>
    <recommendedName>
        <fullName evidence="4">Amine oxidase domain-containing protein</fullName>
    </recommendedName>
</protein>
<comment type="caution">
    <text evidence="2">The sequence shown here is derived from an EMBL/GenBank/DDBJ whole genome shotgun (WGS) entry which is preliminary data.</text>
</comment>
<evidence type="ECO:0008006" key="4">
    <source>
        <dbReference type="Google" id="ProtNLM"/>
    </source>
</evidence>
<accession>A0A813L0K1</accession>
<dbReference type="EMBL" id="CAJNNW010032993">
    <property type="protein sequence ID" value="CAE8716582.1"/>
    <property type="molecule type" value="Genomic_DNA"/>
</dbReference>
<feature type="region of interest" description="Disordered" evidence="1">
    <location>
        <begin position="14"/>
        <end position="46"/>
    </location>
</feature>